<dbReference type="PANTHER" id="PTHR42693">
    <property type="entry name" value="ARYLSULFATASE FAMILY MEMBER"/>
    <property type="match status" value="1"/>
</dbReference>
<dbReference type="AlphaFoldDB" id="A0A6J7P8Y9"/>
<keyword evidence="4" id="KW-0106">Calcium</keyword>
<evidence type="ECO:0000259" key="5">
    <source>
        <dbReference type="Pfam" id="PF00884"/>
    </source>
</evidence>
<dbReference type="EMBL" id="CAFBOM010000093">
    <property type="protein sequence ID" value="CAB4985055.1"/>
    <property type="molecule type" value="Genomic_DNA"/>
</dbReference>
<dbReference type="PANTHER" id="PTHR42693:SF53">
    <property type="entry name" value="ENDO-4-O-SULFATASE"/>
    <property type="match status" value="1"/>
</dbReference>
<organism evidence="7">
    <name type="scientific">freshwater metagenome</name>
    <dbReference type="NCBI Taxonomy" id="449393"/>
    <lineage>
        <taxon>unclassified sequences</taxon>
        <taxon>metagenomes</taxon>
        <taxon>ecological metagenomes</taxon>
    </lineage>
</organism>
<comment type="similarity">
    <text evidence="1">Belongs to the sulfatase family.</text>
</comment>
<proteinExistence type="inferred from homology"/>
<accession>A0A6J7P8Y9</accession>
<dbReference type="InterPro" id="IPR024607">
    <property type="entry name" value="Sulfatase_CS"/>
</dbReference>
<dbReference type="InterPro" id="IPR017850">
    <property type="entry name" value="Alkaline_phosphatase_core_sf"/>
</dbReference>
<keyword evidence="3" id="KW-0378">Hydrolase</keyword>
<evidence type="ECO:0000313" key="6">
    <source>
        <dbReference type="EMBL" id="CAB4985055.1"/>
    </source>
</evidence>
<feature type="domain" description="Sulfatase N-terminal" evidence="5">
    <location>
        <begin position="3"/>
        <end position="332"/>
    </location>
</feature>
<evidence type="ECO:0000313" key="7">
    <source>
        <dbReference type="EMBL" id="CAB5001478.1"/>
    </source>
</evidence>
<dbReference type="GO" id="GO:0046872">
    <property type="term" value="F:metal ion binding"/>
    <property type="evidence" value="ECO:0007669"/>
    <property type="project" value="UniProtKB-KW"/>
</dbReference>
<gene>
    <name evidence="6" type="ORF">UFOPK3957_00674</name>
    <name evidence="7" type="ORF">UFOPK4061_00342</name>
</gene>
<dbReference type="Gene3D" id="3.30.1120.10">
    <property type="match status" value="1"/>
</dbReference>
<reference evidence="7" key="1">
    <citation type="submission" date="2020-05" db="EMBL/GenBank/DDBJ databases">
        <authorList>
            <person name="Chiriac C."/>
            <person name="Salcher M."/>
            <person name="Ghai R."/>
            <person name="Kavagutti S V."/>
        </authorList>
    </citation>
    <scope>NUCLEOTIDE SEQUENCE</scope>
</reference>
<evidence type="ECO:0000256" key="1">
    <source>
        <dbReference type="ARBA" id="ARBA00008779"/>
    </source>
</evidence>
<keyword evidence="2" id="KW-0479">Metal-binding</keyword>
<dbReference type="SUPFAM" id="SSF53649">
    <property type="entry name" value="Alkaline phosphatase-like"/>
    <property type="match status" value="1"/>
</dbReference>
<dbReference type="GO" id="GO:0004065">
    <property type="term" value="F:arylsulfatase activity"/>
    <property type="evidence" value="ECO:0007669"/>
    <property type="project" value="TreeGrafter"/>
</dbReference>
<dbReference type="Pfam" id="PF00884">
    <property type="entry name" value="Sulfatase"/>
    <property type="match status" value="1"/>
</dbReference>
<evidence type="ECO:0000256" key="3">
    <source>
        <dbReference type="ARBA" id="ARBA00022801"/>
    </source>
</evidence>
<evidence type="ECO:0000256" key="4">
    <source>
        <dbReference type="ARBA" id="ARBA00022837"/>
    </source>
</evidence>
<protein>
    <submittedName>
        <fullName evidence="7">Unannotated protein</fullName>
    </submittedName>
</protein>
<dbReference type="PROSITE" id="PS00149">
    <property type="entry name" value="SULFATASE_2"/>
    <property type="match status" value="1"/>
</dbReference>
<dbReference type="Gene3D" id="3.40.720.10">
    <property type="entry name" value="Alkaline Phosphatase, subunit A"/>
    <property type="match status" value="1"/>
</dbReference>
<dbReference type="InterPro" id="IPR050738">
    <property type="entry name" value="Sulfatase"/>
</dbReference>
<name>A0A6J7P8Y9_9ZZZZ</name>
<dbReference type="EMBL" id="CAFBPD010000042">
    <property type="protein sequence ID" value="CAB5001478.1"/>
    <property type="molecule type" value="Genomic_DNA"/>
</dbReference>
<dbReference type="InterPro" id="IPR000917">
    <property type="entry name" value="Sulfatase_N"/>
</dbReference>
<sequence>MKPNFITILTDDHGYGDLGCMGADDLKTPHLDRLAAGGARFSDWYSNSPVCSPSRAALLTGRHPARTGITDVLGGHRSEPGLSPEIPTLATALKPLGYRTGLVGKWHLGVAEGFRPSDHGFDDWFGLLSGTIDYFSHIDYNLWPWDPTYYPVHDLWENDTEVWRNGRYMTELISENAVEFLRRGEGSDTPFFLHVAYNAPHSPMHAPAEYIDRFPELTPARRIMAAMISAMDDGVGAIVAELERQGQLENTCIIFMSDNGPSRHPANWLDGNLEPYYGASAGALRGGKTSLFEGGLRSPSIIHWPALVPKGQVISEPVVTIDVFPTLLAAAGGDPAAYDIDGLDIFPVVSRGASTPHDQLFWEFRQQTAVRRGPWKLTLRPYESDDNLSEHEVFLADLSTDIGETVNLRHVHPELTEELTAAALAWRSDVAPYYEEQDW</sequence>
<dbReference type="PROSITE" id="PS00523">
    <property type="entry name" value="SULFATASE_1"/>
    <property type="match status" value="1"/>
</dbReference>
<evidence type="ECO:0000256" key="2">
    <source>
        <dbReference type="ARBA" id="ARBA00022723"/>
    </source>
</evidence>